<accession>T1KR80</accession>
<sequence length="95" mass="11307">MPDMIYSGDMFKKRPLLPKVRAMIYFCGQGHPFNLHEADHIIHVFKEFLAMREANRTRVRGVAELRQLIGELEENRPYWSVELRQRMTALIEMMT</sequence>
<evidence type="ECO:0000313" key="2">
    <source>
        <dbReference type="Proteomes" id="UP000015104"/>
    </source>
</evidence>
<evidence type="ECO:0000313" key="1">
    <source>
        <dbReference type="EnsemblMetazoa" id="tetur18g02570.1"/>
    </source>
</evidence>
<proteinExistence type="predicted"/>
<dbReference type="AlphaFoldDB" id="T1KR80"/>
<name>T1KR80_TETUR</name>
<organism evidence="1 2">
    <name type="scientific">Tetranychus urticae</name>
    <name type="common">Two-spotted spider mite</name>
    <dbReference type="NCBI Taxonomy" id="32264"/>
    <lineage>
        <taxon>Eukaryota</taxon>
        <taxon>Metazoa</taxon>
        <taxon>Ecdysozoa</taxon>
        <taxon>Arthropoda</taxon>
        <taxon>Chelicerata</taxon>
        <taxon>Arachnida</taxon>
        <taxon>Acari</taxon>
        <taxon>Acariformes</taxon>
        <taxon>Trombidiformes</taxon>
        <taxon>Prostigmata</taxon>
        <taxon>Eleutherengona</taxon>
        <taxon>Raphignathae</taxon>
        <taxon>Tetranychoidea</taxon>
        <taxon>Tetranychidae</taxon>
        <taxon>Tetranychus</taxon>
    </lineage>
</organism>
<dbReference type="EMBL" id="CAEY01000384">
    <property type="status" value="NOT_ANNOTATED_CDS"/>
    <property type="molecule type" value="Genomic_DNA"/>
</dbReference>
<keyword evidence="2" id="KW-1185">Reference proteome</keyword>
<dbReference type="Proteomes" id="UP000015104">
    <property type="component" value="Unassembled WGS sequence"/>
</dbReference>
<protein>
    <submittedName>
        <fullName evidence="1">Uncharacterized protein</fullName>
    </submittedName>
</protein>
<dbReference type="HOGENOM" id="CLU_184720_0_0_1"/>
<dbReference type="EnsemblMetazoa" id="tetur18g02570.1">
    <property type="protein sequence ID" value="tetur18g02570.1"/>
    <property type="gene ID" value="tetur18g02570"/>
</dbReference>
<reference evidence="1" key="2">
    <citation type="submission" date="2015-06" db="UniProtKB">
        <authorList>
            <consortium name="EnsemblMetazoa"/>
        </authorList>
    </citation>
    <scope>IDENTIFICATION</scope>
</reference>
<reference evidence="2" key="1">
    <citation type="submission" date="2011-08" db="EMBL/GenBank/DDBJ databases">
        <authorList>
            <person name="Rombauts S."/>
        </authorList>
    </citation>
    <scope>NUCLEOTIDE SEQUENCE</scope>
    <source>
        <strain evidence="2">London</strain>
    </source>
</reference>